<feature type="domain" description="CCHC-type" evidence="1">
    <location>
        <begin position="336"/>
        <end position="352"/>
    </location>
</feature>
<accession>A0ABM3J9Q3</accession>
<dbReference type="SMART" id="SM00343">
    <property type="entry name" value="ZnF_C2HC"/>
    <property type="match status" value="2"/>
</dbReference>
<feature type="domain" description="CCHC-type" evidence="1">
    <location>
        <begin position="370"/>
        <end position="386"/>
    </location>
</feature>
<reference evidence="3" key="2">
    <citation type="submission" date="2025-08" db="UniProtKB">
        <authorList>
            <consortium name="RefSeq"/>
        </authorList>
    </citation>
    <scope>IDENTIFICATION</scope>
    <source>
        <tissue evidence="3">Adult</tissue>
    </source>
</reference>
<dbReference type="SUPFAM" id="SSF50630">
    <property type="entry name" value="Acid proteases"/>
    <property type="match status" value="1"/>
</dbReference>
<dbReference type="InterPro" id="IPR021109">
    <property type="entry name" value="Peptidase_aspartic_dom_sf"/>
</dbReference>
<dbReference type="GeneID" id="125776616"/>
<gene>
    <name evidence="3" type="primary">LOC125776616</name>
</gene>
<reference evidence="2" key="1">
    <citation type="submission" date="2025-05" db="UniProtKB">
        <authorList>
            <consortium name="RefSeq"/>
        </authorList>
    </citation>
    <scope>NUCLEOTIDE SEQUENCE [LARGE SCALE GENOMIC DNA]</scope>
</reference>
<dbReference type="CDD" id="cd00303">
    <property type="entry name" value="retropepsin_like"/>
    <property type="match status" value="1"/>
</dbReference>
<evidence type="ECO:0000313" key="3">
    <source>
        <dbReference type="RefSeq" id="XP_049305960.1"/>
    </source>
</evidence>
<dbReference type="Proteomes" id="UP001652620">
    <property type="component" value="Chromosome 2"/>
</dbReference>
<evidence type="ECO:0000259" key="1">
    <source>
        <dbReference type="SMART" id="SM00343"/>
    </source>
</evidence>
<proteinExistence type="predicted"/>
<name>A0ABM3J9Q3_BACDO</name>
<dbReference type="RefSeq" id="XP_049305960.1">
    <property type="nucleotide sequence ID" value="XM_049450003.1"/>
</dbReference>
<dbReference type="InterPro" id="IPR001878">
    <property type="entry name" value="Znf_CCHC"/>
</dbReference>
<sequence>MSKPKPTIANLSPSKELIDLKSLKRQRTVAKNSILRIKTGLLEKTMSLDPIELECRLDILNSHSEKLMKCQSKIEEIDEDDMVRGELEDIIVETKSIIKNILAKNRTSIAETSFVASHSSRLPKMNLPKFKGEYSEFKNFMSLFESLVHNDPNIPDIEKFNHLVNCLSGEALGTVKAFQMSDENYPKALASLKKVYDNKCLIFFNTISKLFELPTIPKPSAPSLRSMIDEVSAIYDSLLSLGDEKQITNAIIIHIVMTKVDSATRSKWEDQLDYDHLPLWKDCEATLNRRFQQLAAEGASCSRTKSGATTSTSHMKQPHMDRTKSALVAAEAKQPTCQKCKSKEHPLTACPTFKALPVQQRFEFVKSVPLCINCLRKGHTVSKCRADRCRVCNRSHHTLLHQYPVSFPAASHPQPSTTHAMHTASMPDRVMLATAVIQVRTSYGEYLPARALLDSGSQVNFMTEDLAQKLRIRRQHKTLNIIGIGNSNTKVGTKPSAFVKSRANNYEFSAEFWIMRCISANHPDHNINVNGWKIPRNIKLADPEFHKSKKIDILLGAETFFELLAVGQIKSGPNQPTLQKTLLGWVVSGKYASNLSPPPSATSTLCQSEDD</sequence>
<dbReference type="Gene3D" id="2.40.70.10">
    <property type="entry name" value="Acid Proteases"/>
    <property type="match status" value="1"/>
</dbReference>
<dbReference type="PANTHER" id="PTHR47331">
    <property type="entry name" value="PHD-TYPE DOMAIN-CONTAINING PROTEIN"/>
    <property type="match status" value="1"/>
</dbReference>
<protein>
    <submittedName>
        <fullName evidence="3">Uncharacterized protein LOC125776616</fullName>
    </submittedName>
</protein>
<organism evidence="2 3">
    <name type="scientific">Bactrocera dorsalis</name>
    <name type="common">Oriental fruit fly</name>
    <name type="synonym">Dacus dorsalis</name>
    <dbReference type="NCBI Taxonomy" id="27457"/>
    <lineage>
        <taxon>Eukaryota</taxon>
        <taxon>Metazoa</taxon>
        <taxon>Ecdysozoa</taxon>
        <taxon>Arthropoda</taxon>
        <taxon>Hexapoda</taxon>
        <taxon>Insecta</taxon>
        <taxon>Pterygota</taxon>
        <taxon>Neoptera</taxon>
        <taxon>Endopterygota</taxon>
        <taxon>Diptera</taxon>
        <taxon>Brachycera</taxon>
        <taxon>Muscomorpha</taxon>
        <taxon>Tephritoidea</taxon>
        <taxon>Tephritidae</taxon>
        <taxon>Bactrocera</taxon>
        <taxon>Bactrocera</taxon>
    </lineage>
</organism>
<dbReference type="InterPro" id="IPR005312">
    <property type="entry name" value="DUF1759"/>
</dbReference>
<dbReference type="PANTHER" id="PTHR47331:SF5">
    <property type="entry name" value="RIBONUCLEASE H"/>
    <property type="match status" value="1"/>
</dbReference>
<keyword evidence="2" id="KW-1185">Reference proteome</keyword>
<dbReference type="Pfam" id="PF03564">
    <property type="entry name" value="DUF1759"/>
    <property type="match status" value="1"/>
</dbReference>
<evidence type="ECO:0000313" key="2">
    <source>
        <dbReference type="Proteomes" id="UP001652620"/>
    </source>
</evidence>